<evidence type="ECO:0000256" key="6">
    <source>
        <dbReference type="ARBA" id="ARBA00023136"/>
    </source>
</evidence>
<feature type="transmembrane region" description="Helical" evidence="7">
    <location>
        <begin position="278"/>
        <end position="296"/>
    </location>
</feature>
<dbReference type="InterPro" id="IPR036259">
    <property type="entry name" value="MFS_trans_sf"/>
</dbReference>
<evidence type="ECO:0000313" key="10">
    <source>
        <dbReference type="Proteomes" id="UP000184529"/>
    </source>
</evidence>
<feature type="transmembrane region" description="Helical" evidence="7">
    <location>
        <begin position="308"/>
        <end position="328"/>
    </location>
</feature>
<keyword evidence="6 7" id="KW-0472">Membrane</keyword>
<evidence type="ECO:0000256" key="7">
    <source>
        <dbReference type="SAM" id="Phobius"/>
    </source>
</evidence>
<reference evidence="10" key="1">
    <citation type="submission" date="2016-11" db="EMBL/GenBank/DDBJ databases">
        <authorList>
            <person name="Varghese N."/>
            <person name="Submissions S."/>
        </authorList>
    </citation>
    <scope>NUCLEOTIDE SEQUENCE [LARGE SCALE GENOMIC DNA]</scope>
    <source>
        <strain evidence="10">DSM 16057</strain>
    </source>
</reference>
<keyword evidence="2" id="KW-0813">Transport</keyword>
<feature type="transmembrane region" description="Helical" evidence="7">
    <location>
        <begin position="7"/>
        <end position="32"/>
    </location>
</feature>
<dbReference type="EMBL" id="FQZM01000018">
    <property type="protein sequence ID" value="SHJ04806.1"/>
    <property type="molecule type" value="Genomic_DNA"/>
</dbReference>
<dbReference type="Proteomes" id="UP000184529">
    <property type="component" value="Unassembled WGS sequence"/>
</dbReference>
<dbReference type="SUPFAM" id="SSF103473">
    <property type="entry name" value="MFS general substrate transporter"/>
    <property type="match status" value="2"/>
</dbReference>
<dbReference type="PROSITE" id="PS50850">
    <property type="entry name" value="MFS"/>
    <property type="match status" value="1"/>
</dbReference>
<dbReference type="OrthoDB" id="65739at2"/>
<dbReference type="GO" id="GO:0005886">
    <property type="term" value="C:plasma membrane"/>
    <property type="evidence" value="ECO:0007669"/>
    <property type="project" value="UniProtKB-SubCell"/>
</dbReference>
<feature type="transmembrane region" description="Helical" evidence="7">
    <location>
        <begin position="370"/>
        <end position="387"/>
    </location>
</feature>
<keyword evidence="4 7" id="KW-0812">Transmembrane</keyword>
<evidence type="ECO:0000256" key="5">
    <source>
        <dbReference type="ARBA" id="ARBA00022989"/>
    </source>
</evidence>
<evidence type="ECO:0000256" key="2">
    <source>
        <dbReference type="ARBA" id="ARBA00022448"/>
    </source>
</evidence>
<dbReference type="InterPro" id="IPR001958">
    <property type="entry name" value="Tet-R_TetA/multi-R_MdtG-like"/>
</dbReference>
<accession>A0A1M6G494</accession>
<feature type="transmembrane region" description="Helical" evidence="7">
    <location>
        <begin position="102"/>
        <end position="124"/>
    </location>
</feature>
<evidence type="ECO:0000313" key="9">
    <source>
        <dbReference type="EMBL" id="SHJ04806.1"/>
    </source>
</evidence>
<dbReference type="GO" id="GO:0022857">
    <property type="term" value="F:transmembrane transporter activity"/>
    <property type="evidence" value="ECO:0007669"/>
    <property type="project" value="InterPro"/>
</dbReference>
<evidence type="ECO:0000256" key="3">
    <source>
        <dbReference type="ARBA" id="ARBA00022475"/>
    </source>
</evidence>
<feature type="transmembrane region" description="Helical" evidence="7">
    <location>
        <begin position="44"/>
        <end position="65"/>
    </location>
</feature>
<dbReference type="InterPro" id="IPR011701">
    <property type="entry name" value="MFS"/>
</dbReference>
<evidence type="ECO:0000259" key="8">
    <source>
        <dbReference type="PROSITE" id="PS50850"/>
    </source>
</evidence>
<dbReference type="InterPro" id="IPR020846">
    <property type="entry name" value="MFS_dom"/>
</dbReference>
<feature type="transmembrane region" description="Helical" evidence="7">
    <location>
        <begin position="340"/>
        <end position="364"/>
    </location>
</feature>
<dbReference type="Pfam" id="PF07690">
    <property type="entry name" value="MFS_1"/>
    <property type="match status" value="1"/>
</dbReference>
<dbReference type="RefSeq" id="WP_084062167.1">
    <property type="nucleotide sequence ID" value="NZ_FQZM01000018.1"/>
</dbReference>
<evidence type="ECO:0000256" key="1">
    <source>
        <dbReference type="ARBA" id="ARBA00004651"/>
    </source>
</evidence>
<dbReference type="STRING" id="1121432.SAMN02745219_01623"/>
<keyword evidence="3" id="KW-1003">Cell membrane</keyword>
<sequence>MLWKKNLYVLCLTQFLVMSSMQLIMPFLPFYIEKLGVTEQGAVTVWTGIIASANFLASAIMSPVWGNMTDRLGCKIMVLRSLVALATFAVFLSLAQNVYQFTAIRALMGAFSGFNAAAIALVAVNTPEQHLGYALGLLQTAQVAGTITGPLFGGIIASLYGYHQVFHLITLINGFAAVMVYSLIRESSDPGCTVRDIHNPAEESGSSPGQTPLWVVFVVIFIAQLSVRIVEPMVPIFVKSLYQDERFLSLIAGIIIASTGVANVLGAPVLGRRSDRSGYKLTLVLSLTGAGFLYMAQTLASSPWQLGILRFFLGFCMAGIFPSANAIVGHLFPKEKRGKAYGIISSATFLGNFTGPLAGGLIAARFSVHAVFPVTGALLLINALWVVKSVAEPKKFFSSGQEEN</sequence>
<organism evidence="9 10">
    <name type="scientific">Desulfofundulus thermosubterraneus DSM 16057</name>
    <dbReference type="NCBI Taxonomy" id="1121432"/>
    <lineage>
        <taxon>Bacteria</taxon>
        <taxon>Bacillati</taxon>
        <taxon>Bacillota</taxon>
        <taxon>Clostridia</taxon>
        <taxon>Eubacteriales</taxon>
        <taxon>Peptococcaceae</taxon>
        <taxon>Desulfofundulus</taxon>
    </lineage>
</organism>
<evidence type="ECO:0000256" key="4">
    <source>
        <dbReference type="ARBA" id="ARBA00022692"/>
    </source>
</evidence>
<keyword evidence="5 7" id="KW-1133">Transmembrane helix</keyword>
<feature type="transmembrane region" description="Helical" evidence="7">
    <location>
        <begin position="77"/>
        <end position="96"/>
    </location>
</feature>
<comment type="subcellular location">
    <subcellularLocation>
        <location evidence="1">Cell membrane</location>
        <topology evidence="1">Multi-pass membrane protein</topology>
    </subcellularLocation>
</comment>
<gene>
    <name evidence="9" type="ORF">SAMN02745219_01623</name>
</gene>
<dbReference type="PRINTS" id="PR01035">
    <property type="entry name" value="TCRTETA"/>
</dbReference>
<feature type="transmembrane region" description="Helical" evidence="7">
    <location>
        <begin position="213"/>
        <end position="230"/>
    </location>
</feature>
<dbReference type="AlphaFoldDB" id="A0A1M6G494"/>
<dbReference type="InterPro" id="IPR005828">
    <property type="entry name" value="MFS_sugar_transport-like"/>
</dbReference>
<feature type="transmembrane region" description="Helical" evidence="7">
    <location>
        <begin position="131"/>
        <end position="159"/>
    </location>
</feature>
<keyword evidence="10" id="KW-1185">Reference proteome</keyword>
<dbReference type="Gene3D" id="1.20.1250.20">
    <property type="entry name" value="MFS general substrate transporter like domains"/>
    <property type="match status" value="2"/>
</dbReference>
<protein>
    <submittedName>
        <fullName evidence="9">MFS transporter, DHA1 family, multidrug resistance protein</fullName>
    </submittedName>
</protein>
<dbReference type="PANTHER" id="PTHR43414">
    <property type="entry name" value="MULTIDRUG RESISTANCE PROTEIN MDTG"/>
    <property type="match status" value="1"/>
</dbReference>
<dbReference type="Pfam" id="PF00083">
    <property type="entry name" value="Sugar_tr"/>
    <property type="match status" value="1"/>
</dbReference>
<dbReference type="PANTHER" id="PTHR43414:SF6">
    <property type="entry name" value="MULTIDRUG RESISTANCE PROTEIN MDTG"/>
    <property type="match status" value="1"/>
</dbReference>
<feature type="transmembrane region" description="Helical" evidence="7">
    <location>
        <begin position="165"/>
        <end position="184"/>
    </location>
</feature>
<proteinExistence type="predicted"/>
<feature type="transmembrane region" description="Helical" evidence="7">
    <location>
        <begin position="250"/>
        <end position="271"/>
    </location>
</feature>
<feature type="domain" description="Major facilitator superfamily (MFS) profile" evidence="8">
    <location>
        <begin position="6"/>
        <end position="394"/>
    </location>
</feature>
<name>A0A1M6G494_9FIRM</name>